<evidence type="ECO:0000259" key="1">
    <source>
        <dbReference type="PROSITE" id="PS51384"/>
    </source>
</evidence>
<dbReference type="InterPro" id="IPR039261">
    <property type="entry name" value="FNR_nucleotide-bd"/>
</dbReference>
<dbReference type="SUPFAM" id="SSF52343">
    <property type="entry name" value="Ferredoxin reductase-like, C-terminal NADP-linked domain"/>
    <property type="match status" value="1"/>
</dbReference>
<evidence type="ECO:0000313" key="3">
    <source>
        <dbReference type="Proteomes" id="UP000178690"/>
    </source>
</evidence>
<dbReference type="EMBL" id="MHST01000018">
    <property type="protein sequence ID" value="OHA48667.1"/>
    <property type="molecule type" value="Genomic_DNA"/>
</dbReference>
<dbReference type="PANTHER" id="PTHR47878">
    <property type="entry name" value="OXIDOREDUCTASE FAD/NAD(P)-BINDING DOMAIN PROTEIN"/>
    <property type="match status" value="1"/>
</dbReference>
<dbReference type="STRING" id="1802363.A2682_02685"/>
<dbReference type="AlphaFoldDB" id="A0A1G2PK41"/>
<organism evidence="2 3">
    <name type="scientific">Terrybacteria sp. (strain RIFCSPHIGHO2_01_FULL_58_15)</name>
    <dbReference type="NCBI Taxonomy" id="1802363"/>
    <lineage>
        <taxon>Bacteria</taxon>
        <taxon>Candidatus Terryibacteriota</taxon>
    </lineage>
</organism>
<dbReference type="Pfam" id="PF00175">
    <property type="entry name" value="NAD_binding_1"/>
    <property type="match status" value="1"/>
</dbReference>
<dbReference type="InterPro" id="IPR001433">
    <property type="entry name" value="OxRdtase_FAD/NAD-bd"/>
</dbReference>
<dbReference type="Proteomes" id="UP000178690">
    <property type="component" value="Unassembled WGS sequence"/>
</dbReference>
<dbReference type="InterPro" id="IPR017938">
    <property type="entry name" value="Riboflavin_synthase-like_b-brl"/>
</dbReference>
<dbReference type="PROSITE" id="PS51384">
    <property type="entry name" value="FAD_FR"/>
    <property type="match status" value="1"/>
</dbReference>
<dbReference type="SUPFAM" id="SSF63380">
    <property type="entry name" value="Riboflavin synthase domain-like"/>
    <property type="match status" value="1"/>
</dbReference>
<dbReference type="GO" id="GO:0016491">
    <property type="term" value="F:oxidoreductase activity"/>
    <property type="evidence" value="ECO:0007669"/>
    <property type="project" value="InterPro"/>
</dbReference>
<dbReference type="PANTHER" id="PTHR47878:SF2">
    <property type="entry name" value="OXIDOREDUCTASE FAD_NAD(P)-BINDING DOMAIN PROTEIN"/>
    <property type="match status" value="1"/>
</dbReference>
<comment type="caution">
    <text evidence="2">The sequence shown here is derived from an EMBL/GenBank/DDBJ whole genome shotgun (WGS) entry which is preliminary data.</text>
</comment>
<dbReference type="InterPro" id="IPR051930">
    <property type="entry name" value="FNR_type-1"/>
</dbReference>
<protein>
    <recommendedName>
        <fullName evidence="1">FAD-binding FR-type domain-containing protein</fullName>
    </recommendedName>
</protein>
<sequence length="266" mass="29923">MRTNPNGGSVGRELLFAYIMRRIDHTPDLATFVLKTEPRDAFSWLPGQYCTIGIDDGKGGIVDPRPYSIVSCPEDGVIELFVELVPPPDGNLTPKLWALKEYDHVRLLPKAKGKLLFEPAFRNHVMVATVTGIAPFLAMLWRHFREQTLADHRFLILHGARYQDELTSRYRNELSDLATLLPDQFCYVPAITKPDEERNRGFLGAVGRLPSLLEGAIASRGFVAEETIVYLCGNPDMIVAAKTIAERLGCVTREEQFWKPAKEALR</sequence>
<dbReference type="InterPro" id="IPR017927">
    <property type="entry name" value="FAD-bd_FR_type"/>
</dbReference>
<reference evidence="2 3" key="1">
    <citation type="journal article" date="2016" name="Nat. Commun.">
        <title>Thousands of microbial genomes shed light on interconnected biogeochemical processes in an aquifer system.</title>
        <authorList>
            <person name="Anantharaman K."/>
            <person name="Brown C.T."/>
            <person name="Hug L.A."/>
            <person name="Sharon I."/>
            <person name="Castelle C.J."/>
            <person name="Probst A.J."/>
            <person name="Thomas B.C."/>
            <person name="Singh A."/>
            <person name="Wilkins M.J."/>
            <person name="Karaoz U."/>
            <person name="Brodie E.L."/>
            <person name="Williams K.H."/>
            <person name="Hubbard S.S."/>
            <person name="Banfield J.F."/>
        </authorList>
    </citation>
    <scope>NUCLEOTIDE SEQUENCE [LARGE SCALE GENOMIC DNA]</scope>
    <source>
        <strain evidence="3">RIFCSPHIGHO2_01_FULL_58_15</strain>
    </source>
</reference>
<gene>
    <name evidence="2" type="ORF">A2682_02685</name>
</gene>
<proteinExistence type="predicted"/>
<accession>A0A1G2PK41</accession>
<feature type="domain" description="FAD-binding FR-type" evidence="1">
    <location>
        <begin position="12"/>
        <end position="118"/>
    </location>
</feature>
<name>A0A1G2PK41_TERXR</name>
<dbReference type="Gene3D" id="3.40.50.80">
    <property type="entry name" value="Nucleotide-binding domain of ferredoxin-NADP reductase (FNR) module"/>
    <property type="match status" value="1"/>
</dbReference>
<evidence type="ECO:0000313" key="2">
    <source>
        <dbReference type="EMBL" id="OHA48667.1"/>
    </source>
</evidence>
<dbReference type="Gene3D" id="2.40.30.10">
    <property type="entry name" value="Translation factors"/>
    <property type="match status" value="1"/>
</dbReference>